<evidence type="ECO:0000256" key="10">
    <source>
        <dbReference type="ARBA" id="ARBA00022723"/>
    </source>
</evidence>
<dbReference type="SUPFAM" id="SSF54768">
    <property type="entry name" value="dsRNA-binding domain-like"/>
    <property type="match status" value="1"/>
</dbReference>
<keyword evidence="8 15" id="KW-0819">tRNA processing</keyword>
<dbReference type="OrthoDB" id="9805026at2"/>
<dbReference type="SUPFAM" id="SSF69065">
    <property type="entry name" value="RNase III domain-like"/>
    <property type="match status" value="1"/>
</dbReference>
<dbReference type="PANTHER" id="PTHR11207">
    <property type="entry name" value="RIBONUCLEASE III"/>
    <property type="match status" value="1"/>
</dbReference>
<keyword evidence="7 15" id="KW-0507">mRNA processing</keyword>
<comment type="catalytic activity">
    <reaction evidence="1 15">
        <text>Endonucleolytic cleavage to 5'-phosphomonoester.</text>
        <dbReference type="EC" id="3.1.26.3"/>
    </reaction>
</comment>
<dbReference type="FunFam" id="1.10.1520.10:FF:000001">
    <property type="entry name" value="Ribonuclease 3"/>
    <property type="match status" value="1"/>
</dbReference>
<feature type="domain" description="RNase III" evidence="17">
    <location>
        <begin position="13"/>
        <end position="142"/>
    </location>
</feature>
<dbReference type="InterPro" id="IPR011907">
    <property type="entry name" value="RNase_III"/>
</dbReference>
<dbReference type="GO" id="GO:0004525">
    <property type="term" value="F:ribonuclease III activity"/>
    <property type="evidence" value="ECO:0007669"/>
    <property type="project" value="UniProtKB-UniRule"/>
</dbReference>
<dbReference type="InterPro" id="IPR000999">
    <property type="entry name" value="RNase_III_dom"/>
</dbReference>
<feature type="binding site" evidence="15">
    <location>
        <position position="55"/>
    </location>
    <ligand>
        <name>Mg(2+)</name>
        <dbReference type="ChEBI" id="CHEBI:18420"/>
    </ligand>
</feature>
<dbReference type="HAMAP" id="MF_00104">
    <property type="entry name" value="RNase_III"/>
    <property type="match status" value="1"/>
</dbReference>
<accession>A0A1H8QSF6</accession>
<keyword evidence="13 15" id="KW-0460">Magnesium</keyword>
<protein>
    <recommendedName>
        <fullName evidence="15">Ribonuclease 3</fullName>
        <ecNumber evidence="15">3.1.26.3</ecNumber>
    </recommendedName>
    <alternativeName>
        <fullName evidence="15">Ribonuclease III</fullName>
        <shortName evidence="15">RNase III</shortName>
    </alternativeName>
</protein>
<evidence type="ECO:0000256" key="8">
    <source>
        <dbReference type="ARBA" id="ARBA00022694"/>
    </source>
</evidence>
<dbReference type="GO" id="GO:0006364">
    <property type="term" value="P:rRNA processing"/>
    <property type="evidence" value="ECO:0007669"/>
    <property type="project" value="UniProtKB-UniRule"/>
</dbReference>
<comment type="similarity">
    <text evidence="3">Belongs to the ribonuclease III family.</text>
</comment>
<keyword evidence="11 15" id="KW-0255">Endonuclease</keyword>
<evidence type="ECO:0000256" key="3">
    <source>
        <dbReference type="ARBA" id="ARBA00010183"/>
    </source>
</evidence>
<evidence type="ECO:0000256" key="14">
    <source>
        <dbReference type="ARBA" id="ARBA00022884"/>
    </source>
</evidence>
<dbReference type="Gene3D" id="3.30.160.20">
    <property type="match status" value="1"/>
</dbReference>
<keyword evidence="6 15" id="KW-0698">rRNA processing</keyword>
<dbReference type="Pfam" id="PF14622">
    <property type="entry name" value="Ribonucleas_3_3"/>
    <property type="match status" value="1"/>
</dbReference>
<comment type="subcellular location">
    <subcellularLocation>
        <location evidence="2 15">Cytoplasm</location>
    </subcellularLocation>
</comment>
<evidence type="ECO:0000313" key="19">
    <source>
        <dbReference type="Proteomes" id="UP000198847"/>
    </source>
</evidence>
<dbReference type="RefSeq" id="WP_091744015.1">
    <property type="nucleotide sequence ID" value="NZ_FODY01000003.1"/>
</dbReference>
<comment type="cofactor">
    <cofactor evidence="15">
        <name>Mg(2+)</name>
        <dbReference type="ChEBI" id="CHEBI:18420"/>
    </cofactor>
</comment>
<dbReference type="PROSITE" id="PS00517">
    <property type="entry name" value="RNASE_3_1"/>
    <property type="match status" value="1"/>
</dbReference>
<dbReference type="PANTHER" id="PTHR11207:SF0">
    <property type="entry name" value="RIBONUCLEASE 3"/>
    <property type="match status" value="1"/>
</dbReference>
<name>A0A1H8QSF6_9FIRM</name>
<evidence type="ECO:0000256" key="9">
    <source>
        <dbReference type="ARBA" id="ARBA00022722"/>
    </source>
</evidence>
<evidence type="ECO:0000256" key="4">
    <source>
        <dbReference type="ARBA" id="ARBA00011738"/>
    </source>
</evidence>
<evidence type="ECO:0000256" key="15">
    <source>
        <dbReference type="HAMAP-Rule" id="MF_00104"/>
    </source>
</evidence>
<dbReference type="GO" id="GO:0003725">
    <property type="term" value="F:double-stranded RNA binding"/>
    <property type="evidence" value="ECO:0007669"/>
    <property type="project" value="TreeGrafter"/>
</dbReference>
<dbReference type="CDD" id="cd00593">
    <property type="entry name" value="RIBOc"/>
    <property type="match status" value="1"/>
</dbReference>
<keyword evidence="12 15" id="KW-0378">Hydrolase</keyword>
<evidence type="ECO:0000313" key="18">
    <source>
        <dbReference type="EMBL" id="SEO56774.1"/>
    </source>
</evidence>
<feature type="active site" evidence="15">
    <location>
        <position position="59"/>
    </location>
</feature>
<sequence length="242" mass="26903">MKTLLDKPRLQALAALSGVLGVEFKEISLLNQALVHTSFANENKHMGVMHNERLEFLGDAVLDLVISQFLFNRFPNLTEGELTKARAVIVCEPTLARHAARLGIGKYLLLGKGELSSGGRDRISILADSFESLIGAVYLDGGFERAADFVLQQLKEELVLVEQGQYIKDYKTLLQESIQKHNDSKIVYEIVSERGPDHDKVFEVSVVVNSNTLGWGTGKSKKEAEQFAARQALIKLHIIDEK</sequence>
<dbReference type="SMART" id="SM00358">
    <property type="entry name" value="DSRM"/>
    <property type="match status" value="1"/>
</dbReference>
<dbReference type="Gene3D" id="1.10.1520.10">
    <property type="entry name" value="Ribonuclease III domain"/>
    <property type="match status" value="1"/>
</dbReference>
<keyword evidence="5 15" id="KW-0963">Cytoplasm</keyword>
<dbReference type="InterPro" id="IPR036389">
    <property type="entry name" value="RNase_III_sf"/>
</dbReference>
<keyword evidence="15" id="KW-0699">rRNA-binding</keyword>
<evidence type="ECO:0000256" key="7">
    <source>
        <dbReference type="ARBA" id="ARBA00022664"/>
    </source>
</evidence>
<evidence type="ECO:0000256" key="1">
    <source>
        <dbReference type="ARBA" id="ARBA00000109"/>
    </source>
</evidence>
<evidence type="ECO:0000256" key="12">
    <source>
        <dbReference type="ARBA" id="ARBA00022801"/>
    </source>
</evidence>
<evidence type="ECO:0000256" key="2">
    <source>
        <dbReference type="ARBA" id="ARBA00004496"/>
    </source>
</evidence>
<evidence type="ECO:0000259" key="16">
    <source>
        <dbReference type="PROSITE" id="PS50137"/>
    </source>
</evidence>
<dbReference type="FunFam" id="3.30.160.20:FF:000003">
    <property type="entry name" value="Ribonuclease 3"/>
    <property type="match status" value="1"/>
</dbReference>
<dbReference type="GO" id="GO:0010468">
    <property type="term" value="P:regulation of gene expression"/>
    <property type="evidence" value="ECO:0007669"/>
    <property type="project" value="TreeGrafter"/>
</dbReference>
<dbReference type="PROSITE" id="PS50142">
    <property type="entry name" value="RNASE_3_2"/>
    <property type="match status" value="1"/>
</dbReference>
<dbReference type="EC" id="3.1.26.3" evidence="15"/>
<feature type="binding site" evidence="15">
    <location>
        <position position="131"/>
    </location>
    <ligand>
        <name>Mg(2+)</name>
        <dbReference type="ChEBI" id="CHEBI:18420"/>
    </ligand>
</feature>
<organism evidence="18 19">
    <name type="scientific">Propionispora vibrioides</name>
    <dbReference type="NCBI Taxonomy" id="112903"/>
    <lineage>
        <taxon>Bacteria</taxon>
        <taxon>Bacillati</taxon>
        <taxon>Bacillota</taxon>
        <taxon>Negativicutes</taxon>
        <taxon>Selenomonadales</taxon>
        <taxon>Sporomusaceae</taxon>
        <taxon>Propionispora</taxon>
    </lineage>
</organism>
<dbReference type="GO" id="GO:0008033">
    <property type="term" value="P:tRNA processing"/>
    <property type="evidence" value="ECO:0007669"/>
    <property type="project" value="UniProtKB-KW"/>
</dbReference>
<feature type="active site" evidence="15">
    <location>
        <position position="131"/>
    </location>
</feature>
<dbReference type="GO" id="GO:0006397">
    <property type="term" value="P:mRNA processing"/>
    <property type="evidence" value="ECO:0007669"/>
    <property type="project" value="UniProtKB-UniRule"/>
</dbReference>
<evidence type="ECO:0000256" key="11">
    <source>
        <dbReference type="ARBA" id="ARBA00022759"/>
    </source>
</evidence>
<dbReference type="EMBL" id="FODY01000003">
    <property type="protein sequence ID" value="SEO56774.1"/>
    <property type="molecule type" value="Genomic_DNA"/>
</dbReference>
<dbReference type="InterPro" id="IPR014720">
    <property type="entry name" value="dsRBD_dom"/>
</dbReference>
<dbReference type="GO" id="GO:0005737">
    <property type="term" value="C:cytoplasm"/>
    <property type="evidence" value="ECO:0007669"/>
    <property type="project" value="UniProtKB-SubCell"/>
</dbReference>
<keyword evidence="9 15" id="KW-0540">Nuclease</keyword>
<comment type="function">
    <text evidence="15">Digests double-stranded RNA. Involved in the processing of primary rRNA transcript to yield the immediate precursors to the large and small rRNAs (23S and 16S). Processes some mRNAs, and tRNAs when they are encoded in the rRNA operon. Processes pre-crRNA and tracrRNA of type II CRISPR loci if present in the organism.</text>
</comment>
<comment type="subunit">
    <text evidence="4 15">Homodimer.</text>
</comment>
<dbReference type="Pfam" id="PF00035">
    <property type="entry name" value="dsrm"/>
    <property type="match status" value="1"/>
</dbReference>
<keyword evidence="10 15" id="KW-0479">Metal-binding</keyword>
<reference evidence="18 19" key="1">
    <citation type="submission" date="2016-10" db="EMBL/GenBank/DDBJ databases">
        <authorList>
            <person name="de Groot N.N."/>
        </authorList>
    </citation>
    <scope>NUCLEOTIDE SEQUENCE [LARGE SCALE GENOMIC DNA]</scope>
    <source>
        <strain evidence="18 19">DSM 13305</strain>
    </source>
</reference>
<dbReference type="SMART" id="SM00535">
    <property type="entry name" value="RIBOc"/>
    <property type="match status" value="1"/>
</dbReference>
<gene>
    <name evidence="15" type="primary">rnc</name>
    <name evidence="18" type="ORF">SAMN04490178_10334</name>
</gene>
<dbReference type="STRING" id="112903.SAMN04490178_10334"/>
<dbReference type="AlphaFoldDB" id="A0A1H8QSF6"/>
<evidence type="ECO:0000256" key="13">
    <source>
        <dbReference type="ARBA" id="ARBA00022842"/>
    </source>
</evidence>
<evidence type="ECO:0000256" key="5">
    <source>
        <dbReference type="ARBA" id="ARBA00022490"/>
    </source>
</evidence>
<dbReference type="GO" id="GO:0042802">
    <property type="term" value="F:identical protein binding"/>
    <property type="evidence" value="ECO:0007669"/>
    <property type="project" value="UniProtKB-ARBA"/>
</dbReference>
<evidence type="ECO:0000259" key="17">
    <source>
        <dbReference type="PROSITE" id="PS50142"/>
    </source>
</evidence>
<evidence type="ECO:0000256" key="6">
    <source>
        <dbReference type="ARBA" id="ARBA00022552"/>
    </source>
</evidence>
<feature type="domain" description="DRBM" evidence="16">
    <location>
        <begin position="169"/>
        <end position="238"/>
    </location>
</feature>
<dbReference type="NCBIfam" id="TIGR02191">
    <property type="entry name" value="RNaseIII"/>
    <property type="match status" value="1"/>
</dbReference>
<dbReference type="CDD" id="cd10845">
    <property type="entry name" value="DSRM_RNAse_III_family"/>
    <property type="match status" value="1"/>
</dbReference>
<proteinExistence type="inferred from homology"/>
<dbReference type="GO" id="GO:0046872">
    <property type="term" value="F:metal ion binding"/>
    <property type="evidence" value="ECO:0007669"/>
    <property type="project" value="UniProtKB-KW"/>
</dbReference>
<dbReference type="GO" id="GO:0019843">
    <property type="term" value="F:rRNA binding"/>
    <property type="evidence" value="ECO:0007669"/>
    <property type="project" value="UniProtKB-KW"/>
</dbReference>
<feature type="binding site" evidence="15">
    <location>
        <position position="128"/>
    </location>
    <ligand>
        <name>Mg(2+)</name>
        <dbReference type="ChEBI" id="CHEBI:18420"/>
    </ligand>
</feature>
<keyword evidence="14 15" id="KW-0694">RNA-binding</keyword>
<keyword evidence="19" id="KW-1185">Reference proteome</keyword>
<dbReference type="PROSITE" id="PS50137">
    <property type="entry name" value="DS_RBD"/>
    <property type="match status" value="1"/>
</dbReference>
<dbReference type="Proteomes" id="UP000198847">
    <property type="component" value="Unassembled WGS sequence"/>
</dbReference>